<sequence length="66" mass="7288">MPPSKFLRRRNALWQRLRALSAQEAPPDSPEFEAALLELSDLIGWDRLRVLAGLGLGAGPTPPDRP</sequence>
<name>A0ABQ2GAY2_9DEIO</name>
<reference evidence="2" key="1">
    <citation type="journal article" date="2019" name="Int. J. Syst. Evol. Microbiol.">
        <title>The Global Catalogue of Microorganisms (GCM) 10K type strain sequencing project: providing services to taxonomists for standard genome sequencing and annotation.</title>
        <authorList>
            <consortium name="The Broad Institute Genomics Platform"/>
            <consortium name="The Broad Institute Genome Sequencing Center for Infectious Disease"/>
            <person name="Wu L."/>
            <person name="Ma J."/>
        </authorList>
    </citation>
    <scope>NUCLEOTIDE SEQUENCE [LARGE SCALE GENOMIC DNA]</scope>
    <source>
        <strain evidence="2">JCM 15442</strain>
    </source>
</reference>
<dbReference type="EMBL" id="BMOL01000010">
    <property type="protein sequence ID" value="GGL84282.1"/>
    <property type="molecule type" value="Genomic_DNA"/>
</dbReference>
<dbReference type="RefSeq" id="WP_188971991.1">
    <property type="nucleotide sequence ID" value="NZ_BMOL01000010.1"/>
</dbReference>
<proteinExistence type="predicted"/>
<organism evidence="1 2">
    <name type="scientific">Deinococcus aerolatus</name>
    <dbReference type="NCBI Taxonomy" id="522487"/>
    <lineage>
        <taxon>Bacteria</taxon>
        <taxon>Thermotogati</taxon>
        <taxon>Deinococcota</taxon>
        <taxon>Deinococci</taxon>
        <taxon>Deinococcales</taxon>
        <taxon>Deinococcaceae</taxon>
        <taxon>Deinococcus</taxon>
    </lineage>
</organism>
<evidence type="ECO:0000313" key="1">
    <source>
        <dbReference type="EMBL" id="GGL84282.1"/>
    </source>
</evidence>
<dbReference type="Proteomes" id="UP000639973">
    <property type="component" value="Unassembled WGS sequence"/>
</dbReference>
<evidence type="ECO:0000313" key="2">
    <source>
        <dbReference type="Proteomes" id="UP000639973"/>
    </source>
</evidence>
<accession>A0ABQ2GAY2</accession>
<protein>
    <submittedName>
        <fullName evidence="1">Uncharacterized protein</fullName>
    </submittedName>
</protein>
<gene>
    <name evidence="1" type="ORF">GCM10010840_22560</name>
</gene>
<comment type="caution">
    <text evidence="1">The sequence shown here is derived from an EMBL/GenBank/DDBJ whole genome shotgun (WGS) entry which is preliminary data.</text>
</comment>
<keyword evidence="2" id="KW-1185">Reference proteome</keyword>